<proteinExistence type="predicted"/>
<organism evidence="1 2">
    <name type="scientific">Corchorus olitorius</name>
    <dbReference type="NCBI Taxonomy" id="93759"/>
    <lineage>
        <taxon>Eukaryota</taxon>
        <taxon>Viridiplantae</taxon>
        <taxon>Streptophyta</taxon>
        <taxon>Embryophyta</taxon>
        <taxon>Tracheophyta</taxon>
        <taxon>Spermatophyta</taxon>
        <taxon>Magnoliopsida</taxon>
        <taxon>eudicotyledons</taxon>
        <taxon>Gunneridae</taxon>
        <taxon>Pentapetalae</taxon>
        <taxon>rosids</taxon>
        <taxon>malvids</taxon>
        <taxon>Malvales</taxon>
        <taxon>Malvaceae</taxon>
        <taxon>Grewioideae</taxon>
        <taxon>Apeibeae</taxon>
        <taxon>Corchorus</taxon>
    </lineage>
</organism>
<dbReference type="OrthoDB" id="673776at2759"/>
<protein>
    <recommendedName>
        <fullName evidence="3">Ankyrin repeat-containing protein</fullName>
    </recommendedName>
</protein>
<gene>
    <name evidence="1" type="ORF">COLO4_12089</name>
</gene>
<reference evidence="2" key="1">
    <citation type="submission" date="2013-09" db="EMBL/GenBank/DDBJ databases">
        <title>Corchorus olitorius genome sequencing.</title>
        <authorList>
            <person name="Alam M."/>
            <person name="Haque M.S."/>
            <person name="Islam M.S."/>
            <person name="Emdad E.M."/>
            <person name="Islam M.M."/>
            <person name="Ahmed B."/>
            <person name="Halim A."/>
            <person name="Hossen Q.M.M."/>
            <person name="Hossain M.Z."/>
            <person name="Ahmed R."/>
            <person name="Khan M.M."/>
            <person name="Islam R."/>
            <person name="Rashid M.M."/>
            <person name="Khan S.A."/>
            <person name="Rahman M.S."/>
            <person name="Alam M."/>
            <person name="Yahiya A.S."/>
            <person name="Khan M.S."/>
            <person name="Azam M.S."/>
            <person name="Haque T."/>
            <person name="Lashkar M.Z.H."/>
            <person name="Akhand A.I."/>
            <person name="Morshed G."/>
            <person name="Roy S."/>
            <person name="Uddin K.S."/>
            <person name="Rabeya T."/>
            <person name="Hossain A.S."/>
            <person name="Chowdhury A."/>
            <person name="Snigdha A.R."/>
            <person name="Mortoza M.S."/>
            <person name="Matin S.A."/>
            <person name="Hoque S.M.E."/>
            <person name="Islam M.K."/>
            <person name="Roy D.K."/>
            <person name="Haider R."/>
            <person name="Moosa M.M."/>
            <person name="Elias S.M."/>
            <person name="Hasan A.M."/>
            <person name="Jahan S."/>
            <person name="Shafiuddin M."/>
            <person name="Mahmood N."/>
            <person name="Shommy N.S."/>
        </authorList>
    </citation>
    <scope>NUCLEOTIDE SEQUENCE [LARGE SCALE GENOMIC DNA]</scope>
    <source>
        <strain evidence="2">cv. O-4</strain>
    </source>
</reference>
<dbReference type="EMBL" id="AWUE01014823">
    <property type="protein sequence ID" value="OMP01189.1"/>
    <property type="molecule type" value="Genomic_DNA"/>
</dbReference>
<sequence length="287" mass="32631">MVGQEVHELFTMDVHLLLHKLDIVFRKDDKDLFVSMMKKALGESELCPPPILYKILYKICKHNAINCATALLEGETGHKVDINTFFIINYADQHRATPLHTAVSCLHRPNYLGLILLFLRYGARTDLKFFAPGTDHHEMSDQLEAIRLLVEYGPKEVVDEEIVNYVKEGKVMELAALLLAVPEKVTKAPIFSSDATSDGSMVTIRQYLLGEISLLEAIQTSFDYRLDENHPSASQRNSLALNLKDKLALRRSQLLLLEVCERVGDKIMTYLKEHQHNVSVNDILYLI</sequence>
<name>A0A1R3K272_9ROSI</name>
<evidence type="ECO:0000313" key="2">
    <source>
        <dbReference type="Proteomes" id="UP000187203"/>
    </source>
</evidence>
<dbReference type="SUPFAM" id="SSF48403">
    <property type="entry name" value="Ankyrin repeat"/>
    <property type="match status" value="1"/>
</dbReference>
<evidence type="ECO:0008006" key="3">
    <source>
        <dbReference type="Google" id="ProtNLM"/>
    </source>
</evidence>
<dbReference type="Proteomes" id="UP000187203">
    <property type="component" value="Unassembled WGS sequence"/>
</dbReference>
<keyword evidence="2" id="KW-1185">Reference proteome</keyword>
<dbReference type="InterPro" id="IPR036770">
    <property type="entry name" value="Ankyrin_rpt-contain_sf"/>
</dbReference>
<comment type="caution">
    <text evidence="1">The sequence shown here is derived from an EMBL/GenBank/DDBJ whole genome shotgun (WGS) entry which is preliminary data.</text>
</comment>
<accession>A0A1R3K272</accession>
<dbReference type="AlphaFoldDB" id="A0A1R3K272"/>
<evidence type="ECO:0000313" key="1">
    <source>
        <dbReference type="EMBL" id="OMP01189.1"/>
    </source>
</evidence>
<dbReference type="Gene3D" id="1.25.40.20">
    <property type="entry name" value="Ankyrin repeat-containing domain"/>
    <property type="match status" value="1"/>
</dbReference>